<feature type="transmembrane region" description="Helical" evidence="1">
    <location>
        <begin position="91"/>
        <end position="110"/>
    </location>
</feature>
<evidence type="ECO:0000256" key="1">
    <source>
        <dbReference type="SAM" id="Phobius"/>
    </source>
</evidence>
<feature type="transmembrane region" description="Helical" evidence="1">
    <location>
        <begin position="319"/>
        <end position="337"/>
    </location>
</feature>
<accession>A0AB39U8B4</accession>
<feature type="transmembrane region" description="Helical" evidence="1">
    <location>
        <begin position="47"/>
        <end position="70"/>
    </location>
</feature>
<gene>
    <name evidence="2" type="ORF">QN215_03615</name>
</gene>
<feature type="transmembrane region" description="Helical" evidence="1">
    <location>
        <begin position="190"/>
        <end position="214"/>
    </location>
</feature>
<dbReference type="AlphaFoldDB" id="A0AB39U8B4"/>
<feature type="transmembrane region" description="Helical" evidence="1">
    <location>
        <begin position="220"/>
        <end position="238"/>
    </location>
</feature>
<keyword evidence="1" id="KW-1133">Transmembrane helix</keyword>
<sequence length="661" mass="72347">MNTPARTEVSIAAEQEAGHRIARARGTVTASRQFVSAPLLWHELKRLWALSLLGIAVLLIAAPVAILLTPAAGHAQPSLLRITIQNGNPGFLAYQILAPMVYSLALFAYLNSPGRMSIMHALPLTRGTIFRTNVMAGVILLYIPHIVVTLSLLPFMRFSFKGFMNSGQLNLDGQGVNAAGMLLQPNYADLLRWFIVSSIIMLFVFATSVLGSLLTGNLGIGILMIGFINVIVPVLYALTLLMLNLFLYGFTFASLTGLSWMHPLLDLAMNGDRISLPHIMAFLAASAALLAFAMLLYVRLKSERAGDNVLFRGARTITIVMVTFVGSCLTGALLQTMQATSINALANHTIFFLGVALASPVIFIITSMIVNGTVKIFSWKSLQPFGAFVIIIALYCSFTTWDITGYTHRIPNSHDVFSVSVPHDNIDLLPYASSYYWGSITVRDKQSVRDVLALHQEIVERATDPRYAALFKPSDSPGNGLSVTGNAPLDCINCDADSVESANFDYSLRHGTHLSRSFSLYGRYLLNSPAYTRLINDPGYRKATSIAQIGYDNIESASSSDVEGTGDTKGQRHIDLNAAEARTLAKLMDEDYQALPTMNPASLVVQHSPDGVVENKQLLLGINFNLHTDNNDSYQPSSFYYGITGHYTRTIQWLKAKGLYE</sequence>
<feature type="transmembrane region" description="Helical" evidence="1">
    <location>
        <begin position="130"/>
        <end position="155"/>
    </location>
</feature>
<feature type="transmembrane region" description="Helical" evidence="1">
    <location>
        <begin position="274"/>
        <end position="298"/>
    </location>
</feature>
<reference evidence="2" key="1">
    <citation type="submission" date="2023-07" db="EMBL/GenBank/DDBJ databases">
        <title>Bifidobacterium aquikefiriaerophilum sp. nov. and Bifidobacterium eccum sp. nov., isolated from water kefir.</title>
        <authorList>
            <person name="Breselge S."/>
            <person name="Bellassi P."/>
            <person name="Barcenilla C."/>
            <person name="Alvarez-Ordonez A."/>
            <person name="Morelli L."/>
            <person name="Cotter P.D."/>
        </authorList>
    </citation>
    <scope>NUCLEOTIDE SEQUENCE</scope>
    <source>
        <strain evidence="2">WK041_4_12</strain>
    </source>
</reference>
<feature type="transmembrane region" description="Helical" evidence="1">
    <location>
        <begin position="382"/>
        <end position="401"/>
    </location>
</feature>
<evidence type="ECO:0008006" key="3">
    <source>
        <dbReference type="Google" id="ProtNLM"/>
    </source>
</evidence>
<dbReference type="KEGG" id="baqk:QN215_03615"/>
<evidence type="ECO:0000313" key="2">
    <source>
        <dbReference type="EMBL" id="XDS45212.1"/>
    </source>
</evidence>
<dbReference type="RefSeq" id="WP_369344751.1">
    <property type="nucleotide sequence ID" value="NZ_CP129674.1"/>
</dbReference>
<keyword evidence="1" id="KW-0812">Transmembrane</keyword>
<dbReference type="EMBL" id="CP129674">
    <property type="protein sequence ID" value="XDS45212.1"/>
    <property type="molecule type" value="Genomic_DNA"/>
</dbReference>
<feature type="transmembrane region" description="Helical" evidence="1">
    <location>
        <begin position="349"/>
        <end position="370"/>
    </location>
</feature>
<name>A0AB39U8B4_9BIFI</name>
<organism evidence="2">
    <name type="scientific">Bifidobacterium aquikefiricola</name>
    <dbReference type="NCBI Taxonomy" id="3059038"/>
    <lineage>
        <taxon>Bacteria</taxon>
        <taxon>Bacillati</taxon>
        <taxon>Actinomycetota</taxon>
        <taxon>Actinomycetes</taxon>
        <taxon>Bifidobacteriales</taxon>
        <taxon>Bifidobacteriaceae</taxon>
        <taxon>Bifidobacterium</taxon>
    </lineage>
</organism>
<keyword evidence="1" id="KW-0472">Membrane</keyword>
<protein>
    <recommendedName>
        <fullName evidence="3">ABC transporter permease</fullName>
    </recommendedName>
</protein>
<proteinExistence type="predicted"/>